<comment type="caution">
    <text evidence="3">The sequence shown here is derived from an EMBL/GenBank/DDBJ whole genome shotgun (WGS) entry which is preliminary data.</text>
</comment>
<evidence type="ECO:0000259" key="2">
    <source>
        <dbReference type="Pfam" id="PF00061"/>
    </source>
</evidence>
<dbReference type="PRINTS" id="PR00178">
    <property type="entry name" value="FATTYACIDBP"/>
</dbReference>
<reference evidence="3 4" key="1">
    <citation type="journal article" date="2022" name="Front. Cell. Infect. Microbiol.">
        <title>The Genomes of Two Strains of Taenia crassiceps the Animal Model for the Study of Human Cysticercosis.</title>
        <authorList>
            <person name="Bobes R.J."/>
            <person name="Estrada K."/>
            <person name="Rios-Valencia D.G."/>
            <person name="Calderon-Gallegos A."/>
            <person name="de la Torre P."/>
            <person name="Carrero J.C."/>
            <person name="Sanchez-Flores A."/>
            <person name="Laclette J.P."/>
        </authorList>
    </citation>
    <scope>NUCLEOTIDE SEQUENCE [LARGE SCALE GENOMIC DNA]</scope>
    <source>
        <strain evidence="3">WFUcys</strain>
    </source>
</reference>
<dbReference type="SUPFAM" id="SSF50814">
    <property type="entry name" value="Lipocalins"/>
    <property type="match status" value="1"/>
</dbReference>
<gene>
    <name evidence="3" type="ORF">TcWFU_008061</name>
</gene>
<dbReference type="InterPro" id="IPR000463">
    <property type="entry name" value="Fatty_acid-bd"/>
</dbReference>
<dbReference type="Proteomes" id="UP001651158">
    <property type="component" value="Unassembled WGS sequence"/>
</dbReference>
<accession>A0ABR4QI71</accession>
<organism evidence="3 4">
    <name type="scientific">Taenia crassiceps</name>
    <dbReference type="NCBI Taxonomy" id="6207"/>
    <lineage>
        <taxon>Eukaryota</taxon>
        <taxon>Metazoa</taxon>
        <taxon>Spiralia</taxon>
        <taxon>Lophotrochozoa</taxon>
        <taxon>Platyhelminthes</taxon>
        <taxon>Cestoda</taxon>
        <taxon>Eucestoda</taxon>
        <taxon>Cyclophyllidea</taxon>
        <taxon>Taeniidae</taxon>
        <taxon>Taenia</taxon>
    </lineage>
</organism>
<dbReference type="InterPro" id="IPR000566">
    <property type="entry name" value="Lipocln_cytosolic_FA-bd_dom"/>
</dbReference>
<proteinExistence type="predicted"/>
<evidence type="ECO:0000313" key="3">
    <source>
        <dbReference type="EMBL" id="KAL5109290.1"/>
    </source>
</evidence>
<dbReference type="CDD" id="cd00742">
    <property type="entry name" value="FABP"/>
    <property type="match status" value="1"/>
</dbReference>
<dbReference type="EMBL" id="JAKROA010000003">
    <property type="protein sequence ID" value="KAL5109290.1"/>
    <property type="molecule type" value="Genomic_DNA"/>
</dbReference>
<evidence type="ECO:0000313" key="4">
    <source>
        <dbReference type="Proteomes" id="UP001651158"/>
    </source>
</evidence>
<feature type="domain" description="Lipocalin/cytosolic fatty-acid binding" evidence="2">
    <location>
        <begin position="4"/>
        <end position="78"/>
    </location>
</feature>
<dbReference type="Gene3D" id="2.40.128.20">
    <property type="match status" value="1"/>
</dbReference>
<keyword evidence="1" id="KW-0446">Lipid-binding</keyword>
<evidence type="ECO:0000256" key="1">
    <source>
        <dbReference type="ARBA" id="ARBA00023121"/>
    </source>
</evidence>
<dbReference type="Pfam" id="PF00061">
    <property type="entry name" value="Lipocalin"/>
    <property type="match status" value="1"/>
</dbReference>
<protein>
    <submittedName>
        <fullName evidence="3">Fatty acid-binding protein</fullName>
    </submittedName>
</protein>
<name>A0ABR4QI71_9CEST</name>
<keyword evidence="4" id="KW-1185">Reference proteome</keyword>
<dbReference type="InterPro" id="IPR012674">
    <property type="entry name" value="Calycin"/>
</dbReference>
<sequence>MEAFLGKTEATFRLGQEFEEESSGGTHLKSKITVEDGVMKHTQVGDGETIITTRTINGDIMTVVYTVGDLTCSRTYKRVK</sequence>